<gene>
    <name evidence="1" type="ORF">Fmac_001766</name>
</gene>
<evidence type="ECO:0000313" key="2">
    <source>
        <dbReference type="Proteomes" id="UP001603857"/>
    </source>
</evidence>
<dbReference type="EMBL" id="JBGMDY010000001">
    <property type="protein sequence ID" value="KAL2347766.1"/>
    <property type="molecule type" value="Genomic_DNA"/>
</dbReference>
<proteinExistence type="predicted"/>
<comment type="caution">
    <text evidence="1">The sequence shown here is derived from an EMBL/GenBank/DDBJ whole genome shotgun (WGS) entry which is preliminary data.</text>
</comment>
<name>A0ABD1NI68_9FABA</name>
<keyword evidence="2" id="KW-1185">Reference proteome</keyword>
<sequence length="82" mass="9063">MAVHLVEIWRIDYLETSTPTFRALESASEQLGAQIEVECAFSTGCIGDFRMDPDIMYSTSDEEALRNIISSCTNLIMLGPSA</sequence>
<dbReference type="Proteomes" id="UP001603857">
    <property type="component" value="Unassembled WGS sequence"/>
</dbReference>
<dbReference type="AlphaFoldDB" id="A0ABD1NI68"/>
<evidence type="ECO:0000313" key="1">
    <source>
        <dbReference type="EMBL" id="KAL2347766.1"/>
    </source>
</evidence>
<accession>A0ABD1NI68</accession>
<organism evidence="1 2">
    <name type="scientific">Flemingia macrophylla</name>
    <dbReference type="NCBI Taxonomy" id="520843"/>
    <lineage>
        <taxon>Eukaryota</taxon>
        <taxon>Viridiplantae</taxon>
        <taxon>Streptophyta</taxon>
        <taxon>Embryophyta</taxon>
        <taxon>Tracheophyta</taxon>
        <taxon>Spermatophyta</taxon>
        <taxon>Magnoliopsida</taxon>
        <taxon>eudicotyledons</taxon>
        <taxon>Gunneridae</taxon>
        <taxon>Pentapetalae</taxon>
        <taxon>rosids</taxon>
        <taxon>fabids</taxon>
        <taxon>Fabales</taxon>
        <taxon>Fabaceae</taxon>
        <taxon>Papilionoideae</taxon>
        <taxon>50 kb inversion clade</taxon>
        <taxon>NPAAA clade</taxon>
        <taxon>indigoferoid/millettioid clade</taxon>
        <taxon>Phaseoleae</taxon>
        <taxon>Flemingia</taxon>
    </lineage>
</organism>
<reference evidence="1 2" key="1">
    <citation type="submission" date="2024-08" db="EMBL/GenBank/DDBJ databases">
        <title>Insights into the chromosomal genome structure of Flemingia macrophylla.</title>
        <authorList>
            <person name="Ding Y."/>
            <person name="Zhao Y."/>
            <person name="Bi W."/>
            <person name="Wu M."/>
            <person name="Zhao G."/>
            <person name="Gong Y."/>
            <person name="Li W."/>
            <person name="Zhang P."/>
        </authorList>
    </citation>
    <scope>NUCLEOTIDE SEQUENCE [LARGE SCALE GENOMIC DNA]</scope>
    <source>
        <strain evidence="1">DYQJB</strain>
        <tissue evidence="1">Leaf</tissue>
    </source>
</reference>
<protein>
    <submittedName>
        <fullName evidence="1">Uncharacterized protein</fullName>
    </submittedName>
</protein>